<reference evidence="2 3" key="1">
    <citation type="journal article" date="2015" name="PLoS Pathog.">
        <title>Leptomonas seymouri: Adaptations to the Dixenous Life Cycle Analyzed by Genome Sequencing, Transcriptome Profiling and Co-infection with Leishmania donovani.</title>
        <authorList>
            <person name="Kraeva N."/>
            <person name="Butenko A."/>
            <person name="Hlavacova J."/>
            <person name="Kostygov A."/>
            <person name="Myskova J."/>
            <person name="Grybchuk D."/>
            <person name="Lestinova T."/>
            <person name="Votypka J."/>
            <person name="Volf P."/>
            <person name="Opperdoes F."/>
            <person name="Flegontov P."/>
            <person name="Lukes J."/>
            <person name="Yurchenko V."/>
        </authorList>
    </citation>
    <scope>NUCLEOTIDE SEQUENCE [LARGE SCALE GENOMIC DNA]</scope>
    <source>
        <strain evidence="2 3">ATCC 30220</strain>
    </source>
</reference>
<feature type="region of interest" description="Disordered" evidence="1">
    <location>
        <begin position="101"/>
        <end position="139"/>
    </location>
</feature>
<dbReference type="VEuPathDB" id="TriTrypDB:Lsey_0056_0210"/>
<accession>A0A0N1ILH7</accession>
<evidence type="ECO:0000256" key="1">
    <source>
        <dbReference type="SAM" id="MobiDB-lite"/>
    </source>
</evidence>
<keyword evidence="3" id="KW-1185">Reference proteome</keyword>
<dbReference type="EMBL" id="LJSK01000056">
    <property type="protein sequence ID" value="KPI88282.1"/>
    <property type="molecule type" value="Genomic_DNA"/>
</dbReference>
<proteinExistence type="predicted"/>
<dbReference type="Proteomes" id="UP000038009">
    <property type="component" value="Unassembled WGS sequence"/>
</dbReference>
<feature type="compositionally biased region" description="Polar residues" evidence="1">
    <location>
        <begin position="110"/>
        <end position="124"/>
    </location>
</feature>
<name>A0A0N1ILH7_LEPSE</name>
<dbReference type="OrthoDB" id="273361at2759"/>
<dbReference type="OMA" id="DWMSSFS"/>
<organism evidence="2 3">
    <name type="scientific">Leptomonas seymouri</name>
    <dbReference type="NCBI Taxonomy" id="5684"/>
    <lineage>
        <taxon>Eukaryota</taxon>
        <taxon>Discoba</taxon>
        <taxon>Euglenozoa</taxon>
        <taxon>Kinetoplastea</taxon>
        <taxon>Metakinetoplastina</taxon>
        <taxon>Trypanosomatida</taxon>
        <taxon>Trypanosomatidae</taxon>
        <taxon>Leishmaniinae</taxon>
        <taxon>Leptomonas</taxon>
    </lineage>
</organism>
<dbReference type="AlphaFoldDB" id="A0A0N1ILH7"/>
<evidence type="ECO:0000313" key="2">
    <source>
        <dbReference type="EMBL" id="KPI88282.1"/>
    </source>
</evidence>
<sequence length="535" mass="56047">MSLNADLSFHAPTAAFVGMDAAGTASNGKFSRLHLVGNPDWMSSFSSSQQVAAARPLLVPPAPVASAPRPLAAPAAIDAPASAAKGFFSMFYRASTTTPASAAVPSSATEVPNVSRSSGATSSHLPAPPKALDALDSPPHRAMPVDAQLSLEHFSKSGLVEASVPTIRREPPRPLAVGSDTWNALSSVPLPPKTLATGKHVLSPPVAIDGVASHAPKPLWSDLPFTSHFRSSAPTLDAFRNVPTPALITTSPQGNAQPQPGLMSSMMPMPPKPVTTSPLRDTAGSLDAVAATTATTTFNAQRPELKTHPLVPVGEDAVLMNQLLKPVQEVSVQAVARVDATPVATPTPATVSSAAQSDSTLHRDGAVSPVLADFVKSITEPTTQQEQKEQALAAANVRNFLSTLFSRSEDAEASPPPKADAFNALELAINRGSAQPKMTQPLAYSTFASSPLFMDNSDEDSEEGLERLRRVVSIVMQSAKMHDSVSSQPLSQAQCRSAGGVTTLPSTGKYTEFSATYHTASDTNGESEWMHYARF</sequence>
<gene>
    <name evidence="2" type="ORF">ABL78_2644</name>
</gene>
<evidence type="ECO:0000313" key="3">
    <source>
        <dbReference type="Proteomes" id="UP000038009"/>
    </source>
</evidence>
<comment type="caution">
    <text evidence="2">The sequence shown here is derived from an EMBL/GenBank/DDBJ whole genome shotgun (WGS) entry which is preliminary data.</text>
</comment>
<protein>
    <submittedName>
        <fullName evidence="2">Uncharacterized protein</fullName>
    </submittedName>
</protein>